<dbReference type="EMBL" id="CP120992">
    <property type="protein sequence ID" value="WLQ44873.1"/>
    <property type="molecule type" value="Genomic_DNA"/>
</dbReference>
<evidence type="ECO:0000313" key="2">
    <source>
        <dbReference type="EMBL" id="WLQ44873.1"/>
    </source>
</evidence>
<name>A0ABY9ID86_9ACTN</name>
<dbReference type="Pfam" id="PF01381">
    <property type="entry name" value="HTH_3"/>
    <property type="match status" value="1"/>
</dbReference>
<evidence type="ECO:0000259" key="1">
    <source>
        <dbReference type="PROSITE" id="PS50943"/>
    </source>
</evidence>
<dbReference type="InterPro" id="IPR010982">
    <property type="entry name" value="Lambda_DNA-bd_dom_sf"/>
</dbReference>
<dbReference type="Gene3D" id="1.10.260.40">
    <property type="entry name" value="lambda repressor-like DNA-binding domains"/>
    <property type="match status" value="1"/>
</dbReference>
<proteinExistence type="predicted"/>
<organism evidence="2 3">
    <name type="scientific">Streptomyces laculatispora</name>
    <dbReference type="NCBI Taxonomy" id="887464"/>
    <lineage>
        <taxon>Bacteria</taxon>
        <taxon>Bacillati</taxon>
        <taxon>Actinomycetota</taxon>
        <taxon>Actinomycetes</taxon>
        <taxon>Kitasatosporales</taxon>
        <taxon>Streptomycetaceae</taxon>
        <taxon>Streptomyces</taxon>
    </lineage>
</organism>
<reference evidence="2 3" key="1">
    <citation type="submission" date="2023-03" db="EMBL/GenBank/DDBJ databases">
        <title>Isolation and description of six Streptomyces strains from soil environments, able to metabolize different microbial glucans.</title>
        <authorList>
            <person name="Widen T."/>
            <person name="Larsbrink J."/>
        </authorList>
    </citation>
    <scope>NUCLEOTIDE SEQUENCE [LARGE SCALE GENOMIC DNA]</scope>
    <source>
        <strain evidence="2 3">Mut2</strain>
    </source>
</reference>
<gene>
    <name evidence="2" type="ORF">P8A22_36265</name>
</gene>
<accession>A0ABY9ID86</accession>
<keyword evidence="3" id="KW-1185">Reference proteome</keyword>
<dbReference type="RefSeq" id="WP_306092107.1">
    <property type="nucleotide sequence ID" value="NZ_CP120992.1"/>
</dbReference>
<dbReference type="PROSITE" id="PS50943">
    <property type="entry name" value="HTH_CROC1"/>
    <property type="match status" value="1"/>
</dbReference>
<dbReference type="SUPFAM" id="SSF47413">
    <property type="entry name" value="lambda repressor-like DNA-binding domains"/>
    <property type="match status" value="1"/>
</dbReference>
<protein>
    <submittedName>
        <fullName evidence="2">Helix-turn-helix transcriptional regulator</fullName>
    </submittedName>
</protein>
<sequence>MTEINLWDRNSWDAIRRARGIGYQEIADATGITYKAVTKWFYAERNPSLHSQILMAKALGIPLTQALKNITDPDIRSAIRSVIL</sequence>
<dbReference type="Proteomes" id="UP001229952">
    <property type="component" value="Chromosome"/>
</dbReference>
<evidence type="ECO:0000313" key="3">
    <source>
        <dbReference type="Proteomes" id="UP001229952"/>
    </source>
</evidence>
<feature type="domain" description="HTH cro/C1-type" evidence="1">
    <location>
        <begin position="14"/>
        <end position="66"/>
    </location>
</feature>
<dbReference type="InterPro" id="IPR001387">
    <property type="entry name" value="Cro/C1-type_HTH"/>
</dbReference>
<dbReference type="CDD" id="cd00093">
    <property type="entry name" value="HTH_XRE"/>
    <property type="match status" value="1"/>
</dbReference>